<feature type="region of interest" description="Disordered" evidence="1">
    <location>
        <begin position="309"/>
        <end position="335"/>
    </location>
</feature>
<proteinExistence type="predicted"/>
<dbReference type="EMBL" id="JAAGWF010000035">
    <property type="protein sequence ID" value="NEK60693.1"/>
    <property type="molecule type" value="Genomic_DNA"/>
</dbReference>
<evidence type="ECO:0000313" key="2">
    <source>
        <dbReference type="EMBL" id="NEK60693.1"/>
    </source>
</evidence>
<feature type="compositionally biased region" description="Basic and acidic residues" evidence="1">
    <location>
        <begin position="227"/>
        <end position="239"/>
    </location>
</feature>
<dbReference type="SUPFAM" id="SSF46785">
    <property type="entry name" value="Winged helix' DNA-binding domain"/>
    <property type="match status" value="1"/>
</dbReference>
<name>A0A7K3W8J3_9ACTN</name>
<comment type="caution">
    <text evidence="2">The sequence shown here is derived from an EMBL/GenBank/DDBJ whole genome shotgun (WGS) entry which is preliminary data.</text>
</comment>
<gene>
    <name evidence="2" type="ORF">GCU56_22815</name>
</gene>
<dbReference type="InterPro" id="IPR036390">
    <property type="entry name" value="WH_DNA-bd_sf"/>
</dbReference>
<accession>A0A7K3W8J3</accession>
<organism evidence="2 3">
    <name type="scientific">Geodermatophilus sabuli</name>
    <dbReference type="NCBI Taxonomy" id="1564158"/>
    <lineage>
        <taxon>Bacteria</taxon>
        <taxon>Bacillati</taxon>
        <taxon>Actinomycetota</taxon>
        <taxon>Actinomycetes</taxon>
        <taxon>Geodermatophilales</taxon>
        <taxon>Geodermatophilaceae</taxon>
        <taxon>Geodermatophilus</taxon>
    </lineage>
</organism>
<dbReference type="AlphaFoldDB" id="A0A7K3W8J3"/>
<dbReference type="Proteomes" id="UP000470246">
    <property type="component" value="Unassembled WGS sequence"/>
</dbReference>
<evidence type="ECO:0000313" key="3">
    <source>
        <dbReference type="Proteomes" id="UP000470246"/>
    </source>
</evidence>
<sequence>MREITVPSSAVALRSETPLTPAMVSAVWEIAAALDEQRVPATVPNSVWLEVPTLRLRGEGSRADNVWLRQCLERLTGVKLSGEHRGDPWGAVVLAEWHITEGGSMARLLIPPAGVHALRSPANFTKIEAAAAHRLTGHGRQLYALLADKKRLGRPYWIFDLAELRALMGVDDRTAYDVWGQFSRWVLKPAIDAINDYGTVTVKMTPEKRGRSVHAVRFDWHWKDPHEASETAAENDRHSAARRKAQETSGAPPIIEDTPQGDPAREWWNGLTNAEREIWGDRAGRTFEAGGRQITRNERDLARAAYDIFTTDPPGSQSKTRKIPETVHLERDKTP</sequence>
<dbReference type="Gene3D" id="1.10.10.10">
    <property type="entry name" value="Winged helix-like DNA-binding domain superfamily/Winged helix DNA-binding domain"/>
    <property type="match status" value="1"/>
</dbReference>
<dbReference type="RefSeq" id="WP_121634697.1">
    <property type="nucleotide sequence ID" value="NZ_JAAGWF010000035.1"/>
</dbReference>
<feature type="compositionally biased region" description="Basic and acidic residues" evidence="1">
    <location>
        <begin position="322"/>
        <end position="335"/>
    </location>
</feature>
<dbReference type="Pfam" id="PF21205">
    <property type="entry name" value="Rep3_C"/>
    <property type="match status" value="1"/>
</dbReference>
<protein>
    <submittedName>
        <fullName evidence="2">Replication initiation protein</fullName>
    </submittedName>
</protein>
<feature type="region of interest" description="Disordered" evidence="1">
    <location>
        <begin position="227"/>
        <end position="263"/>
    </location>
</feature>
<dbReference type="InterPro" id="IPR036388">
    <property type="entry name" value="WH-like_DNA-bd_sf"/>
</dbReference>
<keyword evidence="3" id="KW-1185">Reference proteome</keyword>
<reference evidence="2 3" key="1">
    <citation type="submission" date="2020-02" db="EMBL/GenBank/DDBJ databases">
        <title>Geodermatophilus sabuli CPCC 205279 I12A-02694.</title>
        <authorList>
            <person name="Jiang Z."/>
        </authorList>
    </citation>
    <scope>NUCLEOTIDE SEQUENCE [LARGE SCALE GENOMIC DNA]</scope>
    <source>
        <strain evidence="2 3">I12A-02694</strain>
    </source>
</reference>
<evidence type="ECO:0000256" key="1">
    <source>
        <dbReference type="SAM" id="MobiDB-lite"/>
    </source>
</evidence>